<accession>A0A5A9N9K7</accession>
<feature type="region of interest" description="Disordered" evidence="3">
    <location>
        <begin position="63"/>
        <end position="98"/>
    </location>
</feature>
<dbReference type="Proteomes" id="UP000324632">
    <property type="component" value="Chromosome 21"/>
</dbReference>
<reference evidence="5 6" key="1">
    <citation type="journal article" date="2019" name="Mol. Ecol. Resour.">
        <title>Chromosome-level genome assembly of Triplophysa tibetana, a fish adapted to the harsh high-altitude environment of the Tibetan Plateau.</title>
        <authorList>
            <person name="Yang X."/>
            <person name="Liu H."/>
            <person name="Ma Z."/>
            <person name="Zou Y."/>
            <person name="Zou M."/>
            <person name="Mao Y."/>
            <person name="Li X."/>
            <person name="Wang H."/>
            <person name="Chen T."/>
            <person name="Wang W."/>
            <person name="Yang R."/>
        </authorList>
    </citation>
    <scope>NUCLEOTIDE SEQUENCE [LARGE SCALE GENOMIC DNA]</scope>
    <source>
        <strain evidence="5">TTIB1903HZAU</strain>
        <tissue evidence="5">Muscle</tissue>
    </source>
</reference>
<feature type="domain" description="DDE Tnp4" evidence="4">
    <location>
        <begin position="249"/>
        <end position="370"/>
    </location>
</feature>
<protein>
    <recommendedName>
        <fullName evidence="4">DDE Tnp4 domain-containing protein</fullName>
    </recommendedName>
</protein>
<dbReference type="Pfam" id="PF13359">
    <property type="entry name" value="DDE_Tnp_4"/>
    <property type="match status" value="1"/>
</dbReference>
<evidence type="ECO:0000256" key="2">
    <source>
        <dbReference type="ARBA" id="ARBA00022723"/>
    </source>
</evidence>
<keyword evidence="2" id="KW-0479">Metal-binding</keyword>
<evidence type="ECO:0000313" key="5">
    <source>
        <dbReference type="EMBL" id="KAA0705721.1"/>
    </source>
</evidence>
<evidence type="ECO:0000256" key="3">
    <source>
        <dbReference type="SAM" id="MobiDB-lite"/>
    </source>
</evidence>
<organism evidence="5 6">
    <name type="scientific">Triplophysa tibetana</name>
    <dbReference type="NCBI Taxonomy" id="1572043"/>
    <lineage>
        <taxon>Eukaryota</taxon>
        <taxon>Metazoa</taxon>
        <taxon>Chordata</taxon>
        <taxon>Craniata</taxon>
        <taxon>Vertebrata</taxon>
        <taxon>Euteleostomi</taxon>
        <taxon>Actinopterygii</taxon>
        <taxon>Neopterygii</taxon>
        <taxon>Teleostei</taxon>
        <taxon>Ostariophysi</taxon>
        <taxon>Cypriniformes</taxon>
        <taxon>Nemacheilidae</taxon>
        <taxon>Triplophysa</taxon>
    </lineage>
</organism>
<dbReference type="GO" id="GO:0046872">
    <property type="term" value="F:metal ion binding"/>
    <property type="evidence" value="ECO:0007669"/>
    <property type="project" value="UniProtKB-KW"/>
</dbReference>
<dbReference type="InterPro" id="IPR027806">
    <property type="entry name" value="HARBI1_dom"/>
</dbReference>
<comment type="cofactor">
    <cofactor evidence="1">
        <name>a divalent metal cation</name>
        <dbReference type="ChEBI" id="CHEBI:60240"/>
    </cofactor>
</comment>
<feature type="compositionally biased region" description="Polar residues" evidence="3">
    <location>
        <begin position="63"/>
        <end position="73"/>
    </location>
</feature>
<dbReference type="AlphaFoldDB" id="A0A5A9N9K7"/>
<evidence type="ECO:0000259" key="4">
    <source>
        <dbReference type="Pfam" id="PF13359"/>
    </source>
</evidence>
<evidence type="ECO:0000313" key="6">
    <source>
        <dbReference type="Proteomes" id="UP000324632"/>
    </source>
</evidence>
<sequence>MESRNKLVAAAGRAIMDLMQSEWEPLSHWELDQRLDRAVEEMLEADIMAQGQSSSVFIQVSPTEGSVPSQLTPESGPPVNESVSGHRAQLPDPTDGHPAVKYVTNLLQSSSTNQNKNRLSGRARLSLSHTVLLSLTLLSKRISYRNVSSSFHLEKGNIHRIFSSFCERVTALQDQLIQWPTGQGAVHLVPFSSWLARNEGLEERGLPHVLGVLGDTRIPIRILTARQDCESDAPDAKRLKTDPHPDSWLNLELVCNSEGRFIYYHISKGSEKNRGSALVERLQQNPEMVPPGTCLIARVGYPLTAQILTPFATGQSPQENLYNRVVATHLGRFEQVVADLKQRFLKLTYLDMGNFERAKAVVLTACILNNAFLDMGDVTKGLVEKTTTEDVEEVKDDAEGVKMRDTVVNLLYSGLETGTS</sequence>
<proteinExistence type="predicted"/>
<keyword evidence="6" id="KW-1185">Reference proteome</keyword>
<name>A0A5A9N9K7_9TELE</name>
<evidence type="ECO:0000256" key="1">
    <source>
        <dbReference type="ARBA" id="ARBA00001968"/>
    </source>
</evidence>
<comment type="caution">
    <text evidence="5">The sequence shown here is derived from an EMBL/GenBank/DDBJ whole genome shotgun (WGS) entry which is preliminary data.</text>
</comment>
<dbReference type="OrthoDB" id="2668416at2759"/>
<dbReference type="EMBL" id="SOYY01000021">
    <property type="protein sequence ID" value="KAA0705721.1"/>
    <property type="molecule type" value="Genomic_DNA"/>
</dbReference>
<gene>
    <name evidence="5" type="ORF">E1301_Tti004483</name>
</gene>